<sequence>MKFVFLPITKSKESLISYLNRIANANRYLNTFQIADALKMNYNGLRTNHFTSPEITLLSELIDTPSNKIISMTSNYFEALLGEQLSNKMVLKSRFKFCPLCITDDSIYQMSWFLRSITICTKHQIVLCDHCNVCGSDASIDSIMADTCRFCAHAYSSSITSMDVPKEWTIHQIFDCADAGEARFMGHNLTFKNIHQLLYTSTLFLEGCPSPLIPDQVIRIFHNRRSGLRDNLSYHNAIMSFFWMYDQFPENFYRILEYQLKLPTKSMYYRTREFEKIFGDETFNWIKSAYEHFWLSKLDEGRVRKDLSVFKRNTSLLEQRGYIRKEEAKSYFSNEKLISLVEENLLILKENNKKYLVDRRSLNKQFESKCRFVSKAKCSQLLGLNMEIVKGLLEVGILHEDSIDGAFSKLIRKEEIDHLLEKCLVMINKIDDGWIAFSISLRKYNTIGLSAILLIKKMLEGNLAAVTLNTIGNFKKCYINRNQLLLTIKEIKEKRSVEKGLYREEIMQILKIGEKAVVSLESSGLLVPKQIIQLKGGRKRYLYDREKVMELARSNEKAS</sequence>
<protein>
    <submittedName>
        <fullName evidence="2">TniQ family protein</fullName>
    </submittedName>
</protein>
<evidence type="ECO:0000313" key="2">
    <source>
        <dbReference type="EMBL" id="QMV44003.1"/>
    </source>
</evidence>
<proteinExistence type="predicted"/>
<accession>A0A7G5C469</accession>
<evidence type="ECO:0000313" key="3">
    <source>
        <dbReference type="Proteomes" id="UP000515679"/>
    </source>
</evidence>
<dbReference type="InterPro" id="IPR009492">
    <property type="entry name" value="TniQ"/>
</dbReference>
<dbReference type="EMBL" id="CP041969">
    <property type="protein sequence ID" value="QMV44003.1"/>
    <property type="molecule type" value="Genomic_DNA"/>
</dbReference>
<name>A0A7G5C469_9BACL</name>
<organism evidence="2 3">
    <name type="scientific">Cohnella cholangitidis</name>
    <dbReference type="NCBI Taxonomy" id="2598458"/>
    <lineage>
        <taxon>Bacteria</taxon>
        <taxon>Bacillati</taxon>
        <taxon>Bacillota</taxon>
        <taxon>Bacilli</taxon>
        <taxon>Bacillales</taxon>
        <taxon>Paenibacillaceae</taxon>
        <taxon>Cohnella</taxon>
    </lineage>
</organism>
<dbReference type="KEGG" id="cchl:FPL14_24635"/>
<dbReference type="Pfam" id="PF06527">
    <property type="entry name" value="TniQ"/>
    <property type="match status" value="1"/>
</dbReference>
<feature type="domain" description="TniQ" evidence="1">
    <location>
        <begin position="7"/>
        <end position="127"/>
    </location>
</feature>
<dbReference type="AlphaFoldDB" id="A0A7G5C469"/>
<gene>
    <name evidence="2" type="ORF">FPL14_24635</name>
</gene>
<evidence type="ECO:0000259" key="1">
    <source>
        <dbReference type="Pfam" id="PF06527"/>
    </source>
</evidence>
<dbReference type="RefSeq" id="WP_182300235.1">
    <property type="nucleotide sequence ID" value="NZ_CP041969.1"/>
</dbReference>
<keyword evidence="3" id="KW-1185">Reference proteome</keyword>
<reference evidence="2 3" key="1">
    <citation type="submission" date="2019-07" db="EMBL/GenBank/DDBJ databases">
        <authorList>
            <person name="Kim J.K."/>
            <person name="Cheong H.-M."/>
            <person name="Choi Y."/>
            <person name="Hwang K.J."/>
            <person name="Lee S."/>
            <person name="Choi C."/>
        </authorList>
    </citation>
    <scope>NUCLEOTIDE SEQUENCE [LARGE SCALE GENOMIC DNA]</scope>
    <source>
        <strain evidence="2 3">KS 22</strain>
    </source>
</reference>
<dbReference type="Proteomes" id="UP000515679">
    <property type="component" value="Chromosome"/>
</dbReference>